<dbReference type="RefSeq" id="WP_202676336.1">
    <property type="nucleotide sequence ID" value="NZ_CP068595.1"/>
</dbReference>
<proteinExistence type="predicted"/>
<sequence length="252" mass="28629">MSDADTSTVQLIRFKVYIDSTPVISDIIQERISGVEYDFRQCFLFEGSNWNYIEPPVDEASHLKAQYDYMSYLCLENKDVKGIAYSFIHRKGSWNDIVRDFLDSAFKPLVDYIVDSMAKKIMILEGEKVMGNIYQNIGNNYGNINAAGRDVNYTGNIINNDIDEIMSLIEKLLPTIQSSELLTEDEKESLTDDLETIKEQVESTTPKFPRIRKALENIKSFVAIASKGAASATTLLTDWKNFVEKVGEFVVK</sequence>
<evidence type="ECO:0000313" key="2">
    <source>
        <dbReference type="Proteomes" id="UP000595841"/>
    </source>
</evidence>
<name>A0A974P7W1_9BACL</name>
<protein>
    <submittedName>
        <fullName evidence="1">Uncharacterized protein</fullName>
    </submittedName>
</protein>
<gene>
    <name evidence="1" type="ORF">JI735_19455</name>
</gene>
<organism evidence="1 2">
    <name type="scientific">Paenibacillus sonchi</name>
    <dbReference type="NCBI Taxonomy" id="373687"/>
    <lineage>
        <taxon>Bacteria</taxon>
        <taxon>Bacillati</taxon>
        <taxon>Bacillota</taxon>
        <taxon>Bacilli</taxon>
        <taxon>Bacillales</taxon>
        <taxon>Paenibacillaceae</taxon>
        <taxon>Paenibacillus</taxon>
        <taxon>Paenibacillus sonchi group</taxon>
    </lineage>
</organism>
<keyword evidence="2" id="KW-1185">Reference proteome</keyword>
<dbReference type="Proteomes" id="UP000595841">
    <property type="component" value="Chromosome"/>
</dbReference>
<dbReference type="KEGG" id="pson:JI735_19455"/>
<dbReference type="EMBL" id="CP068595">
    <property type="protein sequence ID" value="QQZ58910.1"/>
    <property type="molecule type" value="Genomic_DNA"/>
</dbReference>
<evidence type="ECO:0000313" key="1">
    <source>
        <dbReference type="EMBL" id="QQZ58910.1"/>
    </source>
</evidence>
<reference evidence="1 2" key="1">
    <citation type="submission" date="2021-01" db="EMBL/GenBank/DDBJ databases">
        <title>Whole genome sequence of Paenibacillus sonchi LMG 24727 for comparative genomics.</title>
        <authorList>
            <person name="Lee G."/>
            <person name="Kim M.-J."/>
            <person name="Lim K."/>
            <person name="Shin J.-H."/>
        </authorList>
    </citation>
    <scope>NUCLEOTIDE SEQUENCE [LARGE SCALE GENOMIC DNA]</scope>
    <source>
        <strain evidence="1 2">LMG 24727</strain>
    </source>
</reference>
<dbReference type="AlphaFoldDB" id="A0A974P7W1"/>
<accession>A0A974P7W1</accession>